<dbReference type="InterPro" id="IPR013083">
    <property type="entry name" value="Znf_RING/FYVE/PHD"/>
</dbReference>
<dbReference type="Proteomes" id="UP001178507">
    <property type="component" value="Unassembled WGS sequence"/>
</dbReference>
<dbReference type="EMBL" id="CAUJNA010001935">
    <property type="protein sequence ID" value="CAJ1389784.1"/>
    <property type="molecule type" value="Genomic_DNA"/>
</dbReference>
<evidence type="ECO:0000313" key="3">
    <source>
        <dbReference type="EMBL" id="CAJ1389784.1"/>
    </source>
</evidence>
<dbReference type="InterPro" id="IPR001841">
    <property type="entry name" value="Znf_RING"/>
</dbReference>
<evidence type="ECO:0000256" key="1">
    <source>
        <dbReference type="PROSITE-ProRule" id="PRU00175"/>
    </source>
</evidence>
<gene>
    <name evidence="3" type="ORF">EVOR1521_LOCUS15334</name>
</gene>
<keyword evidence="1" id="KW-0862">Zinc</keyword>
<name>A0AA36ILH1_9DINO</name>
<dbReference type="AlphaFoldDB" id="A0AA36ILH1"/>
<dbReference type="GO" id="GO:0008270">
    <property type="term" value="F:zinc ion binding"/>
    <property type="evidence" value="ECO:0007669"/>
    <property type="project" value="UniProtKB-KW"/>
</dbReference>
<sequence length="231" mass="25430">MCEFLPEQPPTHEEVYDGWAFTIPETDALVLQSGPWWAAWRCQTTVILCNPADFGHGIVLARCPDAESAEELARAVAKRADRHLVCVEDPASCPICWEDLHLRQAVMRCCGRGRRHYFHFGCGQHWIEAAQDLGQTPSCPVCRNQLQVKKAKLEQLLTGGEDALEEHDLVGEWANECIPSHWEGMSLAEKTGYAAGLAAHAVLGFSQAVHAAVGLAQAKPRLPRVDATPSE</sequence>
<evidence type="ECO:0000259" key="2">
    <source>
        <dbReference type="PROSITE" id="PS50089"/>
    </source>
</evidence>
<proteinExistence type="predicted"/>
<dbReference type="PROSITE" id="PS50089">
    <property type="entry name" value="ZF_RING_2"/>
    <property type="match status" value="1"/>
</dbReference>
<feature type="domain" description="RING-type" evidence="2">
    <location>
        <begin position="93"/>
        <end position="143"/>
    </location>
</feature>
<dbReference type="Gene3D" id="3.30.40.10">
    <property type="entry name" value="Zinc/RING finger domain, C3HC4 (zinc finger)"/>
    <property type="match status" value="1"/>
</dbReference>
<accession>A0AA36ILH1</accession>
<keyword evidence="4" id="KW-1185">Reference proteome</keyword>
<dbReference type="SUPFAM" id="SSF57850">
    <property type="entry name" value="RING/U-box"/>
    <property type="match status" value="1"/>
</dbReference>
<dbReference type="CDD" id="cd16448">
    <property type="entry name" value="RING-H2"/>
    <property type="match status" value="1"/>
</dbReference>
<dbReference type="Pfam" id="PF13639">
    <property type="entry name" value="zf-RING_2"/>
    <property type="match status" value="1"/>
</dbReference>
<evidence type="ECO:0000313" key="4">
    <source>
        <dbReference type="Proteomes" id="UP001178507"/>
    </source>
</evidence>
<comment type="caution">
    <text evidence="3">The sequence shown here is derived from an EMBL/GenBank/DDBJ whole genome shotgun (WGS) entry which is preliminary data.</text>
</comment>
<reference evidence="3" key="1">
    <citation type="submission" date="2023-08" db="EMBL/GenBank/DDBJ databases">
        <authorList>
            <person name="Chen Y."/>
            <person name="Shah S."/>
            <person name="Dougan E. K."/>
            <person name="Thang M."/>
            <person name="Chan C."/>
        </authorList>
    </citation>
    <scope>NUCLEOTIDE SEQUENCE</scope>
</reference>
<keyword evidence="1" id="KW-0479">Metal-binding</keyword>
<keyword evidence="1" id="KW-0863">Zinc-finger</keyword>
<protein>
    <recommendedName>
        <fullName evidence="2">RING-type domain-containing protein</fullName>
    </recommendedName>
</protein>
<organism evidence="3 4">
    <name type="scientific">Effrenium voratum</name>
    <dbReference type="NCBI Taxonomy" id="2562239"/>
    <lineage>
        <taxon>Eukaryota</taxon>
        <taxon>Sar</taxon>
        <taxon>Alveolata</taxon>
        <taxon>Dinophyceae</taxon>
        <taxon>Suessiales</taxon>
        <taxon>Symbiodiniaceae</taxon>
        <taxon>Effrenium</taxon>
    </lineage>
</organism>